<evidence type="ECO:0000256" key="5">
    <source>
        <dbReference type="ARBA" id="ARBA00022842"/>
    </source>
</evidence>
<feature type="binding site" evidence="8">
    <location>
        <position position="165"/>
    </location>
    <ligand>
        <name>substrate</name>
    </ligand>
</feature>
<dbReference type="PANTHER" id="PTHR20371:SF1">
    <property type="entry name" value="ENOLASE-PHOSPHATASE E1"/>
    <property type="match status" value="1"/>
</dbReference>
<dbReference type="Proteomes" id="UP000696280">
    <property type="component" value="Unassembled WGS sequence"/>
</dbReference>
<evidence type="ECO:0000256" key="3">
    <source>
        <dbReference type="ARBA" id="ARBA00022723"/>
    </source>
</evidence>
<sequence length="238" mass="26054">MATKELLQDVEIVLLDIEGTVCPISFVKDVLFPYALTVLPKVLETEWDSPTLAPYISAFPVEHRATPAALLSHVHHLMSQDLKIAYLKSLQGYLWTQGYLSGSLLCTLFPDVAPALRKWHAAGLTLIIYSSGSVAAQKLLFQHTTDGDLRPLIEGYFDTVSAGLKQEKASYERIVATRKEGPGKWLFLSDNVGEVRAAKEAGLKSFVVVREGNAVLGEEERRGQVLVGSFEEIGIGGV</sequence>
<dbReference type="SFLD" id="SFLDG01129">
    <property type="entry name" value="C1.5:_HAD__Beta-PGM__Phosphata"/>
    <property type="match status" value="1"/>
</dbReference>
<proteinExistence type="inferred from homology"/>
<dbReference type="Gene3D" id="3.40.50.1000">
    <property type="entry name" value="HAD superfamily/HAD-like"/>
    <property type="match status" value="1"/>
</dbReference>
<keyword evidence="4 8" id="KW-0378">Hydrolase</keyword>
<comment type="subcellular location">
    <subcellularLocation>
        <location evidence="8">Cytoplasm</location>
    </subcellularLocation>
    <subcellularLocation>
        <location evidence="8">Nucleus</location>
    </subcellularLocation>
</comment>
<dbReference type="NCBIfam" id="TIGR01691">
    <property type="entry name" value="enolase-ppase"/>
    <property type="match status" value="1"/>
</dbReference>
<dbReference type="HAMAP" id="MF_01681">
    <property type="entry name" value="Salvage_MtnC"/>
    <property type="match status" value="1"/>
</dbReference>
<evidence type="ECO:0000256" key="2">
    <source>
        <dbReference type="ARBA" id="ARBA00022605"/>
    </source>
</evidence>
<feature type="binding site" evidence="8">
    <location>
        <position position="18"/>
    </location>
    <ligand>
        <name>Mg(2+)</name>
        <dbReference type="ChEBI" id="CHEBI:18420"/>
    </ligand>
</feature>
<comment type="caution">
    <text evidence="9">The sequence shown here is derived from an EMBL/GenBank/DDBJ whole genome shotgun (WGS) entry which is preliminary data.</text>
</comment>
<keyword evidence="1 8" id="KW-0963">Cytoplasm</keyword>
<evidence type="ECO:0000256" key="1">
    <source>
        <dbReference type="ARBA" id="ARBA00022490"/>
    </source>
</evidence>
<dbReference type="InterPro" id="IPR023943">
    <property type="entry name" value="Enolase-ppase_E1"/>
</dbReference>
<keyword evidence="7 8" id="KW-0539">Nucleus</keyword>
<comment type="pathway">
    <text evidence="8">Amino-acid biosynthesis; L-methionine biosynthesis via salvage pathway; L-methionine from S-methyl-5-thio-alpha-D-ribose 1-phosphate: step 3/6.</text>
</comment>
<dbReference type="InterPro" id="IPR027511">
    <property type="entry name" value="ENOPH1_eukaryotes"/>
</dbReference>
<dbReference type="SUPFAM" id="SSF56784">
    <property type="entry name" value="HAD-like"/>
    <property type="match status" value="1"/>
</dbReference>
<keyword evidence="6 8" id="KW-0486">Methionine biosynthesis</keyword>
<dbReference type="CDD" id="cd01629">
    <property type="entry name" value="HAD_EP"/>
    <property type="match status" value="1"/>
</dbReference>
<dbReference type="OrthoDB" id="272500at2759"/>
<evidence type="ECO:0000256" key="6">
    <source>
        <dbReference type="ARBA" id="ARBA00023167"/>
    </source>
</evidence>
<dbReference type="InterPro" id="IPR036412">
    <property type="entry name" value="HAD-like_sf"/>
</dbReference>
<comment type="cofactor">
    <cofactor evidence="8">
        <name>Mg(2+)</name>
        <dbReference type="ChEBI" id="CHEBI:18420"/>
    </cofactor>
    <text evidence="8">Binds 1 Mg(2+) ion per subunit.</text>
</comment>
<feature type="binding site" evidence="8">
    <location>
        <position position="190"/>
    </location>
    <ligand>
        <name>Mg(2+)</name>
        <dbReference type="ChEBI" id="CHEBI:18420"/>
    </ligand>
</feature>
<dbReference type="Pfam" id="PF00702">
    <property type="entry name" value="Hydrolase"/>
    <property type="match status" value="1"/>
</dbReference>
<organism evidence="9 10">
    <name type="scientific">Hymenoscyphus fraxineus</name>
    <dbReference type="NCBI Taxonomy" id="746836"/>
    <lineage>
        <taxon>Eukaryota</taxon>
        <taxon>Fungi</taxon>
        <taxon>Dikarya</taxon>
        <taxon>Ascomycota</taxon>
        <taxon>Pezizomycotina</taxon>
        <taxon>Leotiomycetes</taxon>
        <taxon>Helotiales</taxon>
        <taxon>Helotiaceae</taxon>
        <taxon>Hymenoscyphus</taxon>
    </lineage>
</organism>
<dbReference type="HAMAP" id="MF_03117">
    <property type="entry name" value="Salvage_MtnC_euk"/>
    <property type="match status" value="1"/>
</dbReference>
<feature type="binding site" evidence="8">
    <location>
        <begin position="130"/>
        <end position="131"/>
    </location>
    <ligand>
        <name>substrate</name>
    </ligand>
</feature>
<evidence type="ECO:0000313" key="9">
    <source>
        <dbReference type="EMBL" id="CAG8951794.1"/>
    </source>
</evidence>
<evidence type="ECO:0000256" key="4">
    <source>
        <dbReference type="ARBA" id="ARBA00022801"/>
    </source>
</evidence>
<dbReference type="GO" id="GO:0019509">
    <property type="term" value="P:L-methionine salvage from methylthioadenosine"/>
    <property type="evidence" value="ECO:0007669"/>
    <property type="project" value="UniProtKB-UniRule"/>
</dbReference>
<protein>
    <recommendedName>
        <fullName evidence="8">Enolase-phosphatase E1</fullName>
        <ecNumber evidence="8">3.1.3.77</ecNumber>
    </recommendedName>
    <alternativeName>
        <fullName evidence="8">2,3-diketo-5-methylthio-1-phosphopentane phosphatase</fullName>
    </alternativeName>
</protein>
<keyword evidence="10" id="KW-1185">Reference proteome</keyword>
<dbReference type="FunFam" id="1.10.720.60:FF:000007">
    <property type="entry name" value="Enolase-phosphatase E1"/>
    <property type="match status" value="1"/>
</dbReference>
<dbReference type="SFLD" id="SFLDG01133">
    <property type="entry name" value="C1.5.4:_Enolase-phosphatase_Li"/>
    <property type="match status" value="1"/>
</dbReference>
<keyword evidence="2 8" id="KW-0028">Amino-acid biosynthesis</keyword>
<dbReference type="PANTHER" id="PTHR20371">
    <property type="entry name" value="ENOLASE-PHOSPHATASE E1"/>
    <property type="match status" value="1"/>
</dbReference>
<dbReference type="Gene3D" id="1.10.720.60">
    <property type="match status" value="1"/>
</dbReference>
<comment type="pathway">
    <text evidence="8">Amino-acid biosynthesis; L-methionine biosynthesis via salvage pathway; L-methionine from S-methyl-5-thio-alpha-D-ribose 1-phosphate: step 4/6.</text>
</comment>
<evidence type="ECO:0000313" key="10">
    <source>
        <dbReference type="Proteomes" id="UP000696280"/>
    </source>
</evidence>
<dbReference type="EC" id="3.1.3.77" evidence="8"/>
<evidence type="ECO:0000256" key="7">
    <source>
        <dbReference type="ARBA" id="ARBA00023242"/>
    </source>
</evidence>
<dbReference type="GO" id="GO:0000287">
    <property type="term" value="F:magnesium ion binding"/>
    <property type="evidence" value="ECO:0007669"/>
    <property type="project" value="UniProtKB-UniRule"/>
</dbReference>
<name>A0A9N9KQ21_9HELO</name>
<comment type="subunit">
    <text evidence="8">Monomer.</text>
</comment>
<accession>A0A9N9KQ21</accession>
<reference evidence="9" key="1">
    <citation type="submission" date="2021-07" db="EMBL/GenBank/DDBJ databases">
        <authorList>
            <person name="Durling M."/>
        </authorList>
    </citation>
    <scope>NUCLEOTIDE SEQUENCE</scope>
</reference>
<comment type="catalytic activity">
    <reaction evidence="8">
        <text>5-methylsulfanyl-2,3-dioxopentyl phosphate + H2O = 1,2-dihydroxy-5-(methylsulfanyl)pent-1-en-3-one + phosphate</text>
        <dbReference type="Rhea" id="RHEA:21700"/>
        <dbReference type="ChEBI" id="CHEBI:15377"/>
        <dbReference type="ChEBI" id="CHEBI:43474"/>
        <dbReference type="ChEBI" id="CHEBI:49252"/>
        <dbReference type="ChEBI" id="CHEBI:58828"/>
        <dbReference type="EC" id="3.1.3.77"/>
    </reaction>
</comment>
<dbReference type="GO" id="GO:0005737">
    <property type="term" value="C:cytoplasm"/>
    <property type="evidence" value="ECO:0007669"/>
    <property type="project" value="UniProtKB-SubCell"/>
</dbReference>
<feature type="binding site" evidence="8">
    <location>
        <position position="16"/>
    </location>
    <ligand>
        <name>Mg(2+)</name>
        <dbReference type="ChEBI" id="CHEBI:18420"/>
    </ligand>
</feature>
<gene>
    <name evidence="8" type="primary">UTR4</name>
    <name evidence="9" type="ORF">HYFRA_00005598</name>
</gene>
<dbReference type="InterPro" id="IPR006439">
    <property type="entry name" value="HAD-SF_hydro_IA"/>
</dbReference>
<keyword evidence="5 8" id="KW-0460">Magnesium</keyword>
<dbReference type="EMBL" id="CAJVRL010000044">
    <property type="protein sequence ID" value="CAG8951794.1"/>
    <property type="molecule type" value="Genomic_DNA"/>
</dbReference>
<comment type="function">
    <text evidence="8">Bifunctional enzyme that catalyzes the enolization of 2,3-diketo-5-methylthiopentyl-1-phosphate (DK-MTP-1-P) into the intermediate 2-hydroxy-3-keto-5-methylthiopentenyl-1-phosphate (HK-MTPenyl-1-P), which is then dephosphorylated to form the acireductone 1,2-dihydroxy-3-keto-5-methylthiopentene (DHK-MTPene).</text>
</comment>
<comment type="similarity">
    <text evidence="8">Belongs to the HAD-like hydrolase superfamily. MasA/MtnC family.</text>
</comment>
<evidence type="ECO:0000256" key="8">
    <source>
        <dbReference type="HAMAP-Rule" id="MF_03117"/>
    </source>
</evidence>
<dbReference type="NCBIfam" id="TIGR01549">
    <property type="entry name" value="HAD-SF-IA-v1"/>
    <property type="match status" value="1"/>
</dbReference>
<dbReference type="AlphaFoldDB" id="A0A9N9KQ21"/>
<dbReference type="InterPro" id="IPR023214">
    <property type="entry name" value="HAD_sf"/>
</dbReference>
<dbReference type="GO" id="GO:0005634">
    <property type="term" value="C:nucleus"/>
    <property type="evidence" value="ECO:0007669"/>
    <property type="project" value="UniProtKB-SubCell"/>
</dbReference>
<dbReference type="SFLD" id="SFLDS00003">
    <property type="entry name" value="Haloacid_Dehalogenase"/>
    <property type="match status" value="1"/>
</dbReference>
<keyword evidence="3 8" id="KW-0479">Metal-binding</keyword>
<dbReference type="GO" id="GO:0043874">
    <property type="term" value="F:acireductone synthase activity"/>
    <property type="evidence" value="ECO:0007669"/>
    <property type="project" value="UniProtKB-EC"/>
</dbReference>